<dbReference type="GO" id="GO:0016668">
    <property type="term" value="F:oxidoreductase activity, acting on a sulfur group of donors, NAD(P) as acceptor"/>
    <property type="evidence" value="ECO:0007669"/>
    <property type="project" value="UniProtKB-ARBA"/>
</dbReference>
<dbReference type="RefSeq" id="WP_187534313.1">
    <property type="nucleotide sequence ID" value="NZ_CBCSHU010000001.1"/>
</dbReference>
<name>A0A7G9RZX3_9FIRM</name>
<evidence type="ECO:0000259" key="6">
    <source>
        <dbReference type="Pfam" id="PF07992"/>
    </source>
</evidence>
<reference evidence="7 8" key="1">
    <citation type="submission" date="2020-08" db="EMBL/GenBank/DDBJ databases">
        <title>Genome sequence of Erysipelothrix inopinata DSM 15511T.</title>
        <authorList>
            <person name="Hyun D.-W."/>
            <person name="Bae J.-W."/>
        </authorList>
    </citation>
    <scope>NUCLEOTIDE SEQUENCE [LARGE SCALE GENOMIC DNA]</scope>
    <source>
        <strain evidence="7 8">DSM 15511</strain>
    </source>
</reference>
<dbReference type="InterPro" id="IPR050097">
    <property type="entry name" value="Ferredoxin-NADP_redctase_2"/>
</dbReference>
<keyword evidence="4" id="KW-1015">Disulfide bond</keyword>
<dbReference type="KEGG" id="eio:H9L01_01930"/>
<evidence type="ECO:0000256" key="5">
    <source>
        <dbReference type="ARBA" id="ARBA00023284"/>
    </source>
</evidence>
<dbReference type="PRINTS" id="PR00469">
    <property type="entry name" value="PNDRDTASEII"/>
</dbReference>
<keyword evidence="1" id="KW-0285">Flavoprotein</keyword>
<keyword evidence="3" id="KW-0560">Oxidoreductase</keyword>
<dbReference type="PROSITE" id="PS00573">
    <property type="entry name" value="PYRIDINE_REDOX_2"/>
    <property type="match status" value="1"/>
</dbReference>
<dbReference type="Proteomes" id="UP000515928">
    <property type="component" value="Chromosome"/>
</dbReference>
<dbReference type="SUPFAM" id="SSF51905">
    <property type="entry name" value="FAD/NAD(P)-binding domain"/>
    <property type="match status" value="1"/>
</dbReference>
<dbReference type="InterPro" id="IPR008255">
    <property type="entry name" value="Pyr_nucl-diS_OxRdtase_2_AS"/>
</dbReference>
<keyword evidence="5" id="KW-0676">Redox-active center</keyword>
<dbReference type="PRINTS" id="PR00368">
    <property type="entry name" value="FADPNR"/>
</dbReference>
<proteinExistence type="predicted"/>
<protein>
    <submittedName>
        <fullName evidence="7">FAD-dependent oxidoreductase</fullName>
    </submittedName>
</protein>
<feature type="domain" description="FAD/NAD(P)-binding" evidence="6">
    <location>
        <begin position="5"/>
        <end position="294"/>
    </location>
</feature>
<organism evidence="7 8">
    <name type="scientific">Erysipelothrix inopinata</name>
    <dbReference type="NCBI Taxonomy" id="225084"/>
    <lineage>
        <taxon>Bacteria</taxon>
        <taxon>Bacillati</taxon>
        <taxon>Bacillota</taxon>
        <taxon>Erysipelotrichia</taxon>
        <taxon>Erysipelotrichales</taxon>
        <taxon>Erysipelotrichaceae</taxon>
        <taxon>Erysipelothrix</taxon>
    </lineage>
</organism>
<dbReference type="PANTHER" id="PTHR48105">
    <property type="entry name" value="THIOREDOXIN REDUCTASE 1-RELATED-RELATED"/>
    <property type="match status" value="1"/>
</dbReference>
<dbReference type="Gene3D" id="3.50.50.60">
    <property type="entry name" value="FAD/NAD(P)-binding domain"/>
    <property type="match status" value="2"/>
</dbReference>
<evidence type="ECO:0000313" key="8">
    <source>
        <dbReference type="Proteomes" id="UP000515928"/>
    </source>
</evidence>
<gene>
    <name evidence="7" type="ORF">H9L01_01930</name>
</gene>
<evidence type="ECO:0000256" key="4">
    <source>
        <dbReference type="ARBA" id="ARBA00023157"/>
    </source>
</evidence>
<accession>A0A7G9RZX3</accession>
<keyword evidence="2" id="KW-0274">FAD</keyword>
<dbReference type="AlphaFoldDB" id="A0A7G9RZX3"/>
<evidence type="ECO:0000256" key="2">
    <source>
        <dbReference type="ARBA" id="ARBA00022827"/>
    </source>
</evidence>
<dbReference type="InterPro" id="IPR036188">
    <property type="entry name" value="FAD/NAD-bd_sf"/>
</dbReference>
<dbReference type="Pfam" id="PF07992">
    <property type="entry name" value="Pyr_redox_2"/>
    <property type="match status" value="1"/>
</dbReference>
<evidence type="ECO:0000313" key="7">
    <source>
        <dbReference type="EMBL" id="QNN61148.1"/>
    </source>
</evidence>
<keyword evidence="8" id="KW-1185">Reference proteome</keyword>
<evidence type="ECO:0000256" key="1">
    <source>
        <dbReference type="ARBA" id="ARBA00022630"/>
    </source>
</evidence>
<sequence length="312" mass="33704">MDSNYDVIIIGAGPAGLTAAVYAGRAGLKTAMLEPEAPGGKMVKTDIICNYPGVDNVTGVDLSMKMFEHSTSYGTEYLYGRVVEIVDEGDWKIVKTEDGNSYQSHVVIVATGTNERTLGFAGDDALLGHGLSYCAVCDGAFFKEKHVVVIGGGNSALEESVYLTQFAKKVTLVIRRDVFRGDDSSQRQVLNNDKIEVLRKHVPVDYIEKDGRIAGMKFKNVDTEEVCEIDAEGVFPYIGAIPATDFLKNHEGVLDSEGYMIVGDDLQSVVPGIYGAGDVIQKHLRQIVTATSDGAVTAQNAFSYIQDLKSKA</sequence>
<dbReference type="InterPro" id="IPR023753">
    <property type="entry name" value="FAD/NAD-binding_dom"/>
</dbReference>
<evidence type="ECO:0000256" key="3">
    <source>
        <dbReference type="ARBA" id="ARBA00023002"/>
    </source>
</evidence>
<dbReference type="EMBL" id="CP060715">
    <property type="protein sequence ID" value="QNN61148.1"/>
    <property type="molecule type" value="Genomic_DNA"/>
</dbReference>